<dbReference type="EMBL" id="JFHD01000004">
    <property type="protein sequence ID" value="KDR31873.1"/>
    <property type="molecule type" value="Genomic_DNA"/>
</dbReference>
<protein>
    <submittedName>
        <fullName evidence="3">Membrane protein</fullName>
    </submittedName>
</protein>
<feature type="region of interest" description="Disordered" evidence="1">
    <location>
        <begin position="22"/>
        <end position="74"/>
    </location>
</feature>
<dbReference type="InterPro" id="IPR024572">
    <property type="entry name" value="RcnB"/>
</dbReference>
<proteinExistence type="predicted"/>
<dbReference type="AlphaFoldDB" id="A0A656QML5"/>
<evidence type="ECO:0000313" key="4">
    <source>
        <dbReference type="Proteomes" id="UP000027451"/>
    </source>
</evidence>
<sequence>MNRLAIASLLCVITFGQTAAFAQPAGPDAGPDHRQQEGPGKPRNAGPEARGHDDARRPVPHQDWHSGDRLPDSYRGSRYVVKDWRAHDLHAPPSGYQWVQVNGDFVLAAIATGVISSIIVSSH</sequence>
<feature type="signal peptide" evidence="2">
    <location>
        <begin position="1"/>
        <end position="22"/>
    </location>
</feature>
<evidence type="ECO:0000313" key="3">
    <source>
        <dbReference type="EMBL" id="KDR31873.1"/>
    </source>
</evidence>
<keyword evidence="2" id="KW-0732">Signal</keyword>
<dbReference type="RefSeq" id="WP_008345771.1">
    <property type="nucleotide sequence ID" value="NZ_CADFFU010000011.1"/>
</dbReference>
<name>A0A656QML5_9BURK</name>
<reference evidence="3 4" key="1">
    <citation type="submission" date="2014-03" db="EMBL/GenBank/DDBJ databases">
        <title>Draft Genome Sequences of Four Burkholderia Strains.</title>
        <authorList>
            <person name="Liu X.Y."/>
            <person name="Li C.X."/>
            <person name="Xu J.H."/>
        </authorList>
    </citation>
    <scope>NUCLEOTIDE SEQUENCE [LARGE SCALE GENOMIC DNA]</scope>
    <source>
        <strain evidence="3 4">OP-1</strain>
    </source>
</reference>
<evidence type="ECO:0000256" key="1">
    <source>
        <dbReference type="SAM" id="MobiDB-lite"/>
    </source>
</evidence>
<keyword evidence="4" id="KW-1185">Reference proteome</keyword>
<organism evidence="3 4">
    <name type="scientific">Caballeronia zhejiangensis</name>
    <dbReference type="NCBI Taxonomy" id="871203"/>
    <lineage>
        <taxon>Bacteria</taxon>
        <taxon>Pseudomonadati</taxon>
        <taxon>Pseudomonadota</taxon>
        <taxon>Betaproteobacteria</taxon>
        <taxon>Burkholderiales</taxon>
        <taxon>Burkholderiaceae</taxon>
        <taxon>Caballeronia</taxon>
    </lineage>
</organism>
<dbReference type="Pfam" id="PF11776">
    <property type="entry name" value="RcnB"/>
    <property type="match status" value="1"/>
</dbReference>
<comment type="caution">
    <text evidence="3">The sequence shown here is derived from an EMBL/GenBank/DDBJ whole genome shotgun (WGS) entry which is preliminary data.</text>
</comment>
<evidence type="ECO:0000256" key="2">
    <source>
        <dbReference type="SAM" id="SignalP"/>
    </source>
</evidence>
<accession>A0A656QML5</accession>
<dbReference type="Gene3D" id="3.10.450.160">
    <property type="entry name" value="inner membrane protein cigr"/>
    <property type="match status" value="1"/>
</dbReference>
<feature type="chain" id="PRO_5024870032" evidence="2">
    <location>
        <begin position="23"/>
        <end position="123"/>
    </location>
</feature>
<feature type="compositionally biased region" description="Basic and acidic residues" evidence="1">
    <location>
        <begin position="49"/>
        <end position="72"/>
    </location>
</feature>
<gene>
    <name evidence="3" type="ORF">BG60_24745</name>
</gene>
<dbReference type="Proteomes" id="UP000027451">
    <property type="component" value="Unassembled WGS sequence"/>
</dbReference>